<dbReference type="PRINTS" id="PR00412">
    <property type="entry name" value="EPOXHYDRLASE"/>
</dbReference>
<dbReference type="SUPFAM" id="SSF53474">
    <property type="entry name" value="alpha/beta-Hydrolases"/>
    <property type="match status" value="1"/>
</dbReference>
<dbReference type="Gene3D" id="3.40.50.1820">
    <property type="entry name" value="alpha/beta hydrolase"/>
    <property type="match status" value="1"/>
</dbReference>
<evidence type="ECO:0000259" key="3">
    <source>
        <dbReference type="Pfam" id="PF00561"/>
    </source>
</evidence>
<dbReference type="InterPro" id="IPR000639">
    <property type="entry name" value="Epox_hydrolase-like"/>
</dbReference>
<dbReference type="InterPro" id="IPR050228">
    <property type="entry name" value="Carboxylesterase_BioH"/>
</dbReference>
<protein>
    <submittedName>
        <fullName evidence="4">Alpha/beta-hydrolases superfamily protein</fullName>
    </submittedName>
</protein>
<name>A0A1Y1IHM6_KLENI</name>
<dbReference type="GO" id="GO:0004806">
    <property type="term" value="F:triacylglycerol lipase activity"/>
    <property type="evidence" value="ECO:0000318"/>
    <property type="project" value="GO_Central"/>
</dbReference>
<dbReference type="PANTHER" id="PTHR43194">
    <property type="entry name" value="HYDROLASE ALPHA/BETA FOLD FAMILY"/>
    <property type="match status" value="1"/>
</dbReference>
<dbReference type="AlphaFoldDB" id="A0A1Y1IHM6"/>
<sequence>MHAPVRKFLWHLLGATMASSSLCKLPPPAFTSLSDPLSQRANALKPTGPGALPSTHSICPSASRLSNGGGARIVAEQKKYPPKFVEDDPTWVDDGSGKPTSSPQKEGGGLFGWVTNNKSSKGAIQLENTPAQDYNVGQMMAQIKDKGQDYGRYVAVPEGVNWWVRECKGFSLRRRPPVLLLHGAPSSSWSYVKTVKQLADKGFQVYAPDWLGFGFSDKPAPGYEFTYKEAGFHSALDSLLETLEMPEQFYLVTHGFVLGSYGLTWALKNPERVAKLVILNTPLTSGGKLPLALNNLRLPFVGEFASQNAVLAERFIEKGGPYVLDVEDADVYRIPYLDSSDAGFALLETLRQAPVNELPGRLAAGFAPGKWDIPTLIAWGAGDKYLPKSEAEEFAKINPDAIEVQYLDGAAHQPQDDWPEKLVTAMARFL</sequence>
<keyword evidence="4" id="KW-0378">Hydrolase</keyword>
<proteinExistence type="predicted"/>
<keyword evidence="5" id="KW-1185">Reference proteome</keyword>
<dbReference type="STRING" id="105231.A0A1Y1IHM6"/>
<dbReference type="OrthoDB" id="6431331at2759"/>
<dbReference type="OMA" id="LHDWGGM"/>
<feature type="region of interest" description="Disordered" evidence="1">
    <location>
        <begin position="84"/>
        <end position="110"/>
    </location>
</feature>
<feature type="chain" id="PRO_5013299264" evidence="2">
    <location>
        <begin position="24"/>
        <end position="430"/>
    </location>
</feature>
<dbReference type="PANTHER" id="PTHR43194:SF2">
    <property type="entry name" value="PEROXISOMAL MEMBRANE PROTEIN LPX1"/>
    <property type="match status" value="1"/>
</dbReference>
<dbReference type="GO" id="GO:0019433">
    <property type="term" value="P:triglyceride catabolic process"/>
    <property type="evidence" value="ECO:0000318"/>
    <property type="project" value="GO_Central"/>
</dbReference>
<evidence type="ECO:0000313" key="4">
    <source>
        <dbReference type="EMBL" id="GAQ88571.1"/>
    </source>
</evidence>
<feature type="domain" description="AB hydrolase-1" evidence="3">
    <location>
        <begin position="176"/>
        <end position="290"/>
    </location>
</feature>
<keyword evidence="2" id="KW-0732">Signal</keyword>
<reference evidence="4 5" key="1">
    <citation type="journal article" date="2014" name="Nat. Commun.">
        <title>Klebsormidium flaccidum genome reveals primary factors for plant terrestrial adaptation.</title>
        <authorList>
            <person name="Hori K."/>
            <person name="Maruyama F."/>
            <person name="Fujisawa T."/>
            <person name="Togashi T."/>
            <person name="Yamamoto N."/>
            <person name="Seo M."/>
            <person name="Sato S."/>
            <person name="Yamada T."/>
            <person name="Mori H."/>
            <person name="Tajima N."/>
            <person name="Moriyama T."/>
            <person name="Ikeuchi M."/>
            <person name="Watanabe M."/>
            <person name="Wada H."/>
            <person name="Kobayashi K."/>
            <person name="Saito M."/>
            <person name="Masuda T."/>
            <person name="Sasaki-Sekimoto Y."/>
            <person name="Mashiguchi K."/>
            <person name="Awai K."/>
            <person name="Shimojima M."/>
            <person name="Masuda S."/>
            <person name="Iwai M."/>
            <person name="Nobusawa T."/>
            <person name="Narise T."/>
            <person name="Kondo S."/>
            <person name="Saito H."/>
            <person name="Sato R."/>
            <person name="Murakawa M."/>
            <person name="Ihara Y."/>
            <person name="Oshima-Yamada Y."/>
            <person name="Ohtaka K."/>
            <person name="Satoh M."/>
            <person name="Sonobe K."/>
            <person name="Ishii M."/>
            <person name="Ohtani R."/>
            <person name="Kanamori-Sato M."/>
            <person name="Honoki R."/>
            <person name="Miyazaki D."/>
            <person name="Mochizuki H."/>
            <person name="Umetsu J."/>
            <person name="Higashi K."/>
            <person name="Shibata D."/>
            <person name="Kamiya Y."/>
            <person name="Sato N."/>
            <person name="Nakamura Y."/>
            <person name="Tabata S."/>
            <person name="Ida S."/>
            <person name="Kurokawa K."/>
            <person name="Ohta H."/>
        </authorList>
    </citation>
    <scope>NUCLEOTIDE SEQUENCE [LARGE SCALE GENOMIC DNA]</scope>
    <source>
        <strain evidence="4 5">NIES-2285</strain>
    </source>
</reference>
<feature type="signal peptide" evidence="2">
    <location>
        <begin position="1"/>
        <end position="23"/>
    </location>
</feature>
<evidence type="ECO:0000256" key="2">
    <source>
        <dbReference type="SAM" id="SignalP"/>
    </source>
</evidence>
<dbReference type="Pfam" id="PF00561">
    <property type="entry name" value="Abhydrolase_1"/>
    <property type="match status" value="1"/>
</dbReference>
<dbReference type="InterPro" id="IPR000073">
    <property type="entry name" value="AB_hydrolase_1"/>
</dbReference>
<evidence type="ECO:0000256" key="1">
    <source>
        <dbReference type="SAM" id="MobiDB-lite"/>
    </source>
</evidence>
<dbReference type="PRINTS" id="PR00111">
    <property type="entry name" value="ABHYDROLASE"/>
</dbReference>
<accession>A0A1Y1IHM6</accession>
<organism evidence="4 5">
    <name type="scientific">Klebsormidium nitens</name>
    <name type="common">Green alga</name>
    <name type="synonym">Ulothrix nitens</name>
    <dbReference type="NCBI Taxonomy" id="105231"/>
    <lineage>
        <taxon>Eukaryota</taxon>
        <taxon>Viridiplantae</taxon>
        <taxon>Streptophyta</taxon>
        <taxon>Klebsormidiophyceae</taxon>
        <taxon>Klebsormidiales</taxon>
        <taxon>Klebsormidiaceae</taxon>
        <taxon>Klebsormidium</taxon>
    </lineage>
</organism>
<dbReference type="Proteomes" id="UP000054558">
    <property type="component" value="Unassembled WGS sequence"/>
</dbReference>
<gene>
    <name evidence="4" type="ORF">KFL_004400080</name>
</gene>
<dbReference type="InterPro" id="IPR029058">
    <property type="entry name" value="AB_hydrolase_fold"/>
</dbReference>
<evidence type="ECO:0000313" key="5">
    <source>
        <dbReference type="Proteomes" id="UP000054558"/>
    </source>
</evidence>
<dbReference type="EMBL" id="DF237389">
    <property type="protein sequence ID" value="GAQ88571.1"/>
    <property type="molecule type" value="Genomic_DNA"/>
</dbReference>